<sequence length="112" mass="11864">MPASYLPPPAAKRAIRKLGSDIRDARLRRGLPASVVAERAGIARSTYHKIEKGDAGVSIGIYAAVLQALNLMDGLADLADARNDPQGAHAALERLPKRAVLARKKPGSKESS</sequence>
<dbReference type="EMBL" id="SSMD01000008">
    <property type="protein sequence ID" value="THD72421.1"/>
    <property type="molecule type" value="Genomic_DNA"/>
</dbReference>
<dbReference type="OrthoDB" id="7365273at2"/>
<evidence type="ECO:0000256" key="1">
    <source>
        <dbReference type="SAM" id="MobiDB-lite"/>
    </source>
</evidence>
<evidence type="ECO:0000313" key="4">
    <source>
        <dbReference type="Proteomes" id="UP000306113"/>
    </source>
</evidence>
<comment type="caution">
    <text evidence="3">The sequence shown here is derived from an EMBL/GenBank/DDBJ whole genome shotgun (WGS) entry which is preliminary data.</text>
</comment>
<keyword evidence="4" id="KW-1185">Reference proteome</keyword>
<accession>A0A4S3M742</accession>
<reference evidence="3 4" key="1">
    <citation type="submission" date="2019-04" db="EMBL/GenBank/DDBJ databases">
        <title>Draft genome sequence of Youngimonas vesicularis.</title>
        <authorList>
            <person name="Hameed A."/>
        </authorList>
    </citation>
    <scope>NUCLEOTIDE SEQUENCE [LARGE SCALE GENOMIC DNA]</scope>
    <source>
        <strain evidence="3 4">CC-AMW-E</strain>
    </source>
</reference>
<evidence type="ECO:0000313" key="3">
    <source>
        <dbReference type="EMBL" id="THD72421.1"/>
    </source>
</evidence>
<gene>
    <name evidence="3" type="ORF">E7681_14890</name>
</gene>
<dbReference type="SMART" id="SM00530">
    <property type="entry name" value="HTH_XRE"/>
    <property type="match status" value="1"/>
</dbReference>
<dbReference type="Proteomes" id="UP000306113">
    <property type="component" value="Unassembled WGS sequence"/>
</dbReference>
<evidence type="ECO:0000259" key="2">
    <source>
        <dbReference type="PROSITE" id="PS50943"/>
    </source>
</evidence>
<name>A0A4S3M742_9RHOB</name>
<dbReference type="PROSITE" id="PS50943">
    <property type="entry name" value="HTH_CROC1"/>
    <property type="match status" value="1"/>
</dbReference>
<dbReference type="Pfam" id="PF13560">
    <property type="entry name" value="HTH_31"/>
    <property type="match status" value="1"/>
</dbReference>
<organism evidence="3 4">
    <name type="scientific">Thalassobius vesicularis</name>
    <dbReference type="NCBI Taxonomy" id="1294297"/>
    <lineage>
        <taxon>Bacteria</taxon>
        <taxon>Pseudomonadati</taxon>
        <taxon>Pseudomonadota</taxon>
        <taxon>Alphaproteobacteria</taxon>
        <taxon>Rhodobacterales</taxon>
        <taxon>Roseobacteraceae</taxon>
        <taxon>Thalassovita</taxon>
    </lineage>
</organism>
<dbReference type="Gene3D" id="1.10.260.40">
    <property type="entry name" value="lambda repressor-like DNA-binding domains"/>
    <property type="match status" value="1"/>
</dbReference>
<dbReference type="InterPro" id="IPR010982">
    <property type="entry name" value="Lambda_DNA-bd_dom_sf"/>
</dbReference>
<dbReference type="SUPFAM" id="SSF47413">
    <property type="entry name" value="lambda repressor-like DNA-binding domains"/>
    <property type="match status" value="1"/>
</dbReference>
<proteinExistence type="predicted"/>
<dbReference type="GO" id="GO:0003677">
    <property type="term" value="F:DNA binding"/>
    <property type="evidence" value="ECO:0007669"/>
    <property type="project" value="InterPro"/>
</dbReference>
<feature type="region of interest" description="Disordered" evidence="1">
    <location>
        <begin position="90"/>
        <end position="112"/>
    </location>
</feature>
<protein>
    <submittedName>
        <fullName evidence="3">XRE family transcriptional regulator</fullName>
    </submittedName>
</protein>
<feature type="domain" description="HTH cro/C1-type" evidence="2">
    <location>
        <begin position="22"/>
        <end position="75"/>
    </location>
</feature>
<dbReference type="CDD" id="cd00093">
    <property type="entry name" value="HTH_XRE"/>
    <property type="match status" value="1"/>
</dbReference>
<dbReference type="AlphaFoldDB" id="A0A4S3M742"/>
<dbReference type="InterPro" id="IPR001387">
    <property type="entry name" value="Cro/C1-type_HTH"/>
</dbReference>